<dbReference type="EMBL" id="KI396220">
    <property type="protein sequence ID" value="ERM97530.1"/>
    <property type="molecule type" value="Genomic_DNA"/>
</dbReference>
<dbReference type="EC" id="1.1.1.1" evidence="5"/>
<gene>
    <name evidence="13" type="ORF">AMTR_s05210p00006090</name>
</gene>
<dbReference type="Gene3D" id="3.90.180.10">
    <property type="entry name" value="Medium-chain alcohol dehydrogenases, catalytic domain"/>
    <property type="match status" value="1"/>
</dbReference>
<dbReference type="AlphaFoldDB" id="U5CUI3"/>
<dbReference type="eggNOG" id="KOG0022">
    <property type="taxonomic scope" value="Eukaryota"/>
</dbReference>
<dbReference type="Gene3D" id="3.40.50.720">
    <property type="entry name" value="NAD(P)-binding Rossmann-like Domain"/>
    <property type="match status" value="1"/>
</dbReference>
<accession>U5CUI3</accession>
<evidence type="ECO:0000256" key="3">
    <source>
        <dbReference type="ARBA" id="ARBA00008072"/>
    </source>
</evidence>
<dbReference type="STRING" id="13333.U5CUI3"/>
<keyword evidence="7" id="KW-0479">Metal-binding</keyword>
<evidence type="ECO:0000313" key="14">
    <source>
        <dbReference type="Proteomes" id="UP000017836"/>
    </source>
</evidence>
<organism evidence="13 14">
    <name type="scientific">Amborella trichopoda</name>
    <dbReference type="NCBI Taxonomy" id="13333"/>
    <lineage>
        <taxon>Eukaryota</taxon>
        <taxon>Viridiplantae</taxon>
        <taxon>Streptophyta</taxon>
        <taxon>Embryophyta</taxon>
        <taxon>Tracheophyta</taxon>
        <taxon>Spermatophyta</taxon>
        <taxon>Magnoliopsida</taxon>
        <taxon>Amborellales</taxon>
        <taxon>Amborellaceae</taxon>
        <taxon>Amborella</taxon>
    </lineage>
</organism>
<comment type="subunit">
    <text evidence="4">Homodimer.</text>
</comment>
<comment type="cofactor">
    <cofactor evidence="1">
        <name>Zn(2+)</name>
        <dbReference type="ChEBI" id="CHEBI:29105"/>
    </cofactor>
</comment>
<evidence type="ECO:0000256" key="10">
    <source>
        <dbReference type="ARBA" id="ARBA00023027"/>
    </source>
</evidence>
<protein>
    <recommendedName>
        <fullName evidence="5">alcohol dehydrogenase</fullName>
        <ecNumber evidence="5">1.1.1.1</ecNumber>
    </recommendedName>
</protein>
<evidence type="ECO:0000256" key="11">
    <source>
        <dbReference type="ARBA" id="ARBA00049164"/>
    </source>
</evidence>
<reference evidence="14" key="1">
    <citation type="journal article" date="2013" name="Science">
        <title>The Amborella genome and the evolution of flowering plants.</title>
        <authorList>
            <consortium name="Amborella Genome Project"/>
        </authorList>
    </citation>
    <scope>NUCLEOTIDE SEQUENCE [LARGE SCALE GENOMIC DNA]</scope>
</reference>
<evidence type="ECO:0000256" key="5">
    <source>
        <dbReference type="ARBA" id="ARBA00013190"/>
    </source>
</evidence>
<evidence type="ECO:0000256" key="9">
    <source>
        <dbReference type="ARBA" id="ARBA00023002"/>
    </source>
</evidence>
<evidence type="ECO:0000313" key="13">
    <source>
        <dbReference type="EMBL" id="ERM97530.1"/>
    </source>
</evidence>
<dbReference type="Gramene" id="ERM97530">
    <property type="protein sequence ID" value="ERM97530"/>
    <property type="gene ID" value="AMTR_s05210p00006090"/>
</dbReference>
<keyword evidence="10" id="KW-0520">NAD</keyword>
<keyword evidence="8" id="KW-0862">Zinc</keyword>
<comment type="subcellular location">
    <subcellularLocation>
        <location evidence="2">Cytoplasm</location>
    </subcellularLocation>
</comment>
<evidence type="ECO:0000256" key="12">
    <source>
        <dbReference type="ARBA" id="ARBA00049243"/>
    </source>
</evidence>
<comment type="similarity">
    <text evidence="3">Belongs to the zinc-containing alcohol dehydrogenase family.</text>
</comment>
<dbReference type="HOGENOM" id="CLU_2443817_0_0_1"/>
<evidence type="ECO:0000256" key="4">
    <source>
        <dbReference type="ARBA" id="ARBA00011738"/>
    </source>
</evidence>
<keyword evidence="14" id="KW-1185">Reference proteome</keyword>
<comment type="catalytic activity">
    <reaction evidence="12">
        <text>a primary alcohol + NAD(+) = an aldehyde + NADH + H(+)</text>
        <dbReference type="Rhea" id="RHEA:10736"/>
        <dbReference type="ChEBI" id="CHEBI:15378"/>
        <dbReference type="ChEBI" id="CHEBI:15734"/>
        <dbReference type="ChEBI" id="CHEBI:17478"/>
        <dbReference type="ChEBI" id="CHEBI:57540"/>
        <dbReference type="ChEBI" id="CHEBI:57945"/>
        <dbReference type="EC" id="1.1.1.1"/>
    </reaction>
</comment>
<proteinExistence type="inferred from homology"/>
<dbReference type="GO" id="GO:0004022">
    <property type="term" value="F:alcohol dehydrogenase (NAD+) activity"/>
    <property type="evidence" value="ECO:0007669"/>
    <property type="project" value="UniProtKB-EC"/>
</dbReference>
<comment type="catalytic activity">
    <reaction evidence="11">
        <text>a secondary alcohol + NAD(+) = a ketone + NADH + H(+)</text>
        <dbReference type="Rhea" id="RHEA:10740"/>
        <dbReference type="ChEBI" id="CHEBI:15378"/>
        <dbReference type="ChEBI" id="CHEBI:17087"/>
        <dbReference type="ChEBI" id="CHEBI:35681"/>
        <dbReference type="ChEBI" id="CHEBI:57540"/>
        <dbReference type="ChEBI" id="CHEBI:57945"/>
        <dbReference type="EC" id="1.1.1.1"/>
    </reaction>
</comment>
<evidence type="ECO:0000256" key="6">
    <source>
        <dbReference type="ARBA" id="ARBA00022490"/>
    </source>
</evidence>
<dbReference type="GO" id="GO:0005737">
    <property type="term" value="C:cytoplasm"/>
    <property type="evidence" value="ECO:0007669"/>
    <property type="project" value="UniProtKB-SubCell"/>
</dbReference>
<keyword evidence="6" id="KW-0963">Cytoplasm</keyword>
<evidence type="ECO:0000256" key="8">
    <source>
        <dbReference type="ARBA" id="ARBA00022833"/>
    </source>
</evidence>
<sequence length="90" mass="10448">MLVGVLYKDAMFKIHPMNVLNEMTLKGTLFGNYKSNSDIRSIVNKYMKNIHIIWRSLSHIQSHSQISIRRLNICSKGKTFATSFERKSET</sequence>
<dbReference type="PANTHER" id="PTHR43880">
    <property type="entry name" value="ALCOHOL DEHYDROGENASE"/>
    <property type="match status" value="1"/>
</dbReference>
<dbReference type="PANTHER" id="PTHR43880:SF9">
    <property type="entry name" value="ALCOHOL DEHYDROGENASE 1"/>
    <property type="match status" value="1"/>
</dbReference>
<evidence type="ECO:0000256" key="1">
    <source>
        <dbReference type="ARBA" id="ARBA00001947"/>
    </source>
</evidence>
<name>U5CUI3_AMBTC</name>
<dbReference type="Proteomes" id="UP000017836">
    <property type="component" value="Unassembled WGS sequence"/>
</dbReference>
<evidence type="ECO:0000256" key="2">
    <source>
        <dbReference type="ARBA" id="ARBA00004496"/>
    </source>
</evidence>
<dbReference type="GO" id="GO:0046872">
    <property type="term" value="F:metal ion binding"/>
    <property type="evidence" value="ECO:0007669"/>
    <property type="project" value="UniProtKB-KW"/>
</dbReference>
<evidence type="ECO:0000256" key="7">
    <source>
        <dbReference type="ARBA" id="ARBA00022723"/>
    </source>
</evidence>
<keyword evidence="9" id="KW-0560">Oxidoreductase</keyword>